<reference evidence="2" key="1">
    <citation type="journal article" date="2016" name="Nature">
        <title>Genome evolution in the allotetraploid frog Xenopus laevis.</title>
        <authorList>
            <person name="Session A.M."/>
            <person name="Uno Y."/>
            <person name="Kwon T."/>
            <person name="Chapman J.A."/>
            <person name="Toyoda A."/>
            <person name="Takahashi S."/>
            <person name="Fukui A."/>
            <person name="Hikosaka A."/>
            <person name="Suzuki A."/>
            <person name="Kondo M."/>
            <person name="van Heeringen S.J."/>
            <person name="Quigley I."/>
            <person name="Heinz S."/>
            <person name="Ogino H."/>
            <person name="Ochi H."/>
            <person name="Hellsten U."/>
            <person name="Lyons J.B."/>
            <person name="Simakov O."/>
            <person name="Putnam N."/>
            <person name="Stites J."/>
            <person name="Kuroki Y."/>
            <person name="Tanaka T."/>
            <person name="Michiue T."/>
            <person name="Watanabe M."/>
            <person name="Bogdanovic O."/>
            <person name="Lister R."/>
            <person name="Georgiou G."/>
            <person name="Paranjpe S.S."/>
            <person name="van Kruijsbergen I."/>
            <person name="Shu S."/>
            <person name="Carlson J."/>
            <person name="Kinoshita T."/>
            <person name="Ohta Y."/>
            <person name="Mawaribuchi S."/>
            <person name="Jenkins J."/>
            <person name="Grimwood J."/>
            <person name="Schmutz J."/>
            <person name="Mitros T."/>
            <person name="Mozaffari S.V."/>
            <person name="Suzuki Y."/>
            <person name="Haramoto Y."/>
            <person name="Yamamoto T.S."/>
            <person name="Takagi C."/>
            <person name="Heald R."/>
            <person name="Miller K."/>
            <person name="Haudenschild C."/>
            <person name="Kitzman J."/>
            <person name="Nakayama T."/>
            <person name="Izutsu Y."/>
            <person name="Robert J."/>
            <person name="Fortriede J."/>
            <person name="Burns K."/>
            <person name="Lotay V."/>
            <person name="Karimi K."/>
            <person name="Yasuoka Y."/>
            <person name="Dichmann D.S."/>
            <person name="Flajnik M.F."/>
            <person name="Houston D.W."/>
            <person name="Shendure J."/>
            <person name="DuPasquier L."/>
            <person name="Vize P.D."/>
            <person name="Zorn A.M."/>
            <person name="Ito M."/>
            <person name="Marcotte E.M."/>
            <person name="Wallingford J.B."/>
            <person name="Ito Y."/>
            <person name="Asashima M."/>
            <person name="Ueno N."/>
            <person name="Matsuda Y."/>
            <person name="Veenstra G.J."/>
            <person name="Fujiyama A."/>
            <person name="Harland R.M."/>
            <person name="Taira M."/>
            <person name="Rokhsar D.S."/>
        </authorList>
    </citation>
    <scope>NUCLEOTIDE SEQUENCE [LARGE SCALE GENOMIC DNA]</scope>
    <source>
        <strain evidence="2">J</strain>
    </source>
</reference>
<dbReference type="EMBL" id="CM004477">
    <property type="protein sequence ID" value="OCT74767.1"/>
    <property type="molecule type" value="Genomic_DNA"/>
</dbReference>
<name>A0A974CK85_XENLA</name>
<accession>A0A974CK85</accession>
<sequence length="88" mass="10525">MRFFYTQKNKSLIQKYRSDYLPFNAYCFSSICYNLLAKNVSLYVGQIIYTLKHLKYILPFHMMISVIRGNISTDIKDVKSMLYRQTAY</sequence>
<dbReference type="AlphaFoldDB" id="A0A974CK85"/>
<dbReference type="Proteomes" id="UP000694892">
    <property type="component" value="Chromosome 6S"/>
</dbReference>
<gene>
    <name evidence="1" type="ORF">XELAEV_18033754mg</name>
</gene>
<evidence type="ECO:0000313" key="2">
    <source>
        <dbReference type="Proteomes" id="UP000694892"/>
    </source>
</evidence>
<evidence type="ECO:0000313" key="1">
    <source>
        <dbReference type="EMBL" id="OCT74767.1"/>
    </source>
</evidence>
<protein>
    <submittedName>
        <fullName evidence="1">Uncharacterized protein</fullName>
    </submittedName>
</protein>
<organism evidence="1 2">
    <name type="scientific">Xenopus laevis</name>
    <name type="common">African clawed frog</name>
    <dbReference type="NCBI Taxonomy" id="8355"/>
    <lineage>
        <taxon>Eukaryota</taxon>
        <taxon>Metazoa</taxon>
        <taxon>Chordata</taxon>
        <taxon>Craniata</taxon>
        <taxon>Vertebrata</taxon>
        <taxon>Euteleostomi</taxon>
        <taxon>Amphibia</taxon>
        <taxon>Batrachia</taxon>
        <taxon>Anura</taxon>
        <taxon>Pipoidea</taxon>
        <taxon>Pipidae</taxon>
        <taxon>Xenopodinae</taxon>
        <taxon>Xenopus</taxon>
        <taxon>Xenopus</taxon>
    </lineage>
</organism>
<proteinExistence type="predicted"/>